<evidence type="ECO:0000256" key="6">
    <source>
        <dbReference type="ARBA" id="ARBA00022847"/>
    </source>
</evidence>
<keyword evidence="5 10" id="KW-0812">Transmembrane</keyword>
<dbReference type="eggNOG" id="ENOG502Z7JT">
    <property type="taxonomic scope" value="Bacteria"/>
</dbReference>
<dbReference type="AlphaFoldDB" id="S5T022"/>
<keyword evidence="2" id="KW-0813">Transport</keyword>
<keyword evidence="8 10" id="KW-0472">Membrane</keyword>
<keyword evidence="6" id="KW-0769">Symport</keyword>
<feature type="transmembrane region" description="Helical" evidence="10">
    <location>
        <begin position="323"/>
        <end position="345"/>
    </location>
</feature>
<dbReference type="InterPro" id="IPR004684">
    <property type="entry name" value="2keto-3dGluconate_permease"/>
</dbReference>
<feature type="transmembrane region" description="Helical" evidence="10">
    <location>
        <begin position="43"/>
        <end position="62"/>
    </location>
</feature>
<keyword evidence="4" id="KW-0762">Sugar transport</keyword>
<evidence type="ECO:0000256" key="3">
    <source>
        <dbReference type="ARBA" id="ARBA00022475"/>
    </source>
</evidence>
<reference evidence="11 12" key="1">
    <citation type="submission" date="2012-11" db="EMBL/GenBank/DDBJ databases">
        <title>The complete genome sequence of Corynebacterium maris Coryn-1 (=DSM 45190).</title>
        <authorList>
            <person name="Schaffert L."/>
            <person name="Albersmeier A."/>
            <person name="Kalinowski J."/>
            <person name="Ruckert C."/>
        </authorList>
    </citation>
    <scope>NUCLEOTIDE SEQUENCE [LARGE SCALE GENOMIC DNA]</scope>
    <source>
        <strain evidence="12">Coryn-1</strain>
    </source>
</reference>
<feature type="transmembrane region" description="Helical" evidence="10">
    <location>
        <begin position="169"/>
        <end position="190"/>
    </location>
</feature>
<evidence type="ECO:0000256" key="4">
    <source>
        <dbReference type="ARBA" id="ARBA00022597"/>
    </source>
</evidence>
<feature type="transmembrane region" description="Helical" evidence="10">
    <location>
        <begin position="109"/>
        <end position="128"/>
    </location>
</feature>
<proteinExistence type="inferred from homology"/>
<dbReference type="EMBL" id="CP003924">
    <property type="protein sequence ID" value="AGS33870.1"/>
    <property type="molecule type" value="Genomic_DNA"/>
</dbReference>
<evidence type="ECO:0000313" key="12">
    <source>
        <dbReference type="Proteomes" id="UP000015388"/>
    </source>
</evidence>
<feature type="transmembrane region" description="Helical" evidence="10">
    <location>
        <begin position="196"/>
        <end position="216"/>
    </location>
</feature>
<dbReference type="HOGENOM" id="CLU_057476_0_0_11"/>
<protein>
    <submittedName>
        <fullName evidence="11">2-keto-3-deoxygluconate permease</fullName>
    </submittedName>
</protein>
<evidence type="ECO:0000256" key="5">
    <source>
        <dbReference type="ARBA" id="ARBA00022692"/>
    </source>
</evidence>
<gene>
    <name evidence="11" type="ORF">B841_01935</name>
</gene>
<organism evidence="11 12">
    <name type="scientific">Corynebacterium maris DSM 45190</name>
    <dbReference type="NCBI Taxonomy" id="1224163"/>
    <lineage>
        <taxon>Bacteria</taxon>
        <taxon>Bacillati</taxon>
        <taxon>Actinomycetota</taxon>
        <taxon>Actinomycetes</taxon>
        <taxon>Mycobacteriales</taxon>
        <taxon>Corynebacteriaceae</taxon>
        <taxon>Corynebacterium</taxon>
    </lineage>
</organism>
<accession>S5T022</accession>
<feature type="transmembrane region" description="Helical" evidence="10">
    <location>
        <begin position="289"/>
        <end position="311"/>
    </location>
</feature>
<feature type="transmembrane region" description="Helical" evidence="10">
    <location>
        <begin position="228"/>
        <end position="248"/>
    </location>
</feature>
<evidence type="ECO:0000256" key="1">
    <source>
        <dbReference type="ARBA" id="ARBA00006430"/>
    </source>
</evidence>
<dbReference type="KEGG" id="cmd:B841_01935"/>
<evidence type="ECO:0000256" key="2">
    <source>
        <dbReference type="ARBA" id="ARBA00022448"/>
    </source>
</evidence>
<name>S5T022_9CORY</name>
<evidence type="ECO:0000256" key="10">
    <source>
        <dbReference type="SAM" id="Phobius"/>
    </source>
</evidence>
<feature type="transmembrane region" description="Helical" evidence="10">
    <location>
        <begin position="254"/>
        <end position="277"/>
    </location>
</feature>
<dbReference type="GO" id="GO:0015649">
    <property type="term" value="F:2-keto-3-deoxygluconate:proton symporter activity"/>
    <property type="evidence" value="ECO:0007669"/>
    <property type="project" value="InterPro"/>
</dbReference>
<evidence type="ECO:0000256" key="9">
    <source>
        <dbReference type="SAM" id="MobiDB-lite"/>
    </source>
</evidence>
<evidence type="ECO:0000313" key="11">
    <source>
        <dbReference type="EMBL" id="AGS33870.1"/>
    </source>
</evidence>
<evidence type="ECO:0000256" key="8">
    <source>
        <dbReference type="ARBA" id="ARBA00023136"/>
    </source>
</evidence>
<comment type="similarity">
    <text evidence="1">Belongs to the KdgT transporter family.</text>
</comment>
<keyword evidence="3" id="KW-1003">Cell membrane</keyword>
<dbReference type="Pfam" id="PF03812">
    <property type="entry name" value="KdgT"/>
    <property type="match status" value="1"/>
</dbReference>
<sequence length="401" mass="41145">MPQVTTLEILQCESYFLKGIEWLGTLREEQTMLDSVFRAIGRIPGAIMVVPLFLGALVNTFAPGILDIGSFTTALFRDGTAVLIGLFFLAVGSQISLKTAGPAMQKGGVLLFAKFGVAAAIGLSVAFFTPDGMMWGLLPVAIIAAMSNSNGSLYSALMQQFGSKTDKGAISVLSINDGPFLTMIALGAAGVADFPLMALLAAVLPMILGFILGNTSTLARNFLAPGQALIIPFAAFAIGAGIDFSVLLTSGLAGVLLGVMTVFISGGAAILGVYLWHKARKTPRPARNVVSGVAESAVAGNAIATPAAVAAVDPSFASMQAEATAQIATAVVVTAFIAPFLVAFVSRWQAKKGITAAAEDAYFDGQEKGQTPVDAAPATTDMDVGAPAESDLSTVSAADSR</sequence>
<evidence type="ECO:0000256" key="7">
    <source>
        <dbReference type="ARBA" id="ARBA00022989"/>
    </source>
</evidence>
<keyword evidence="12" id="KW-1185">Reference proteome</keyword>
<dbReference type="GO" id="GO:0016020">
    <property type="term" value="C:membrane"/>
    <property type="evidence" value="ECO:0007669"/>
    <property type="project" value="InterPro"/>
</dbReference>
<feature type="region of interest" description="Disordered" evidence="9">
    <location>
        <begin position="366"/>
        <end position="401"/>
    </location>
</feature>
<dbReference type="PATRIC" id="fig|1224163.3.peg.392"/>
<dbReference type="Proteomes" id="UP000015388">
    <property type="component" value="Chromosome"/>
</dbReference>
<feature type="compositionally biased region" description="Polar residues" evidence="9">
    <location>
        <begin position="391"/>
        <end position="401"/>
    </location>
</feature>
<feature type="transmembrane region" description="Helical" evidence="10">
    <location>
        <begin position="74"/>
        <end position="97"/>
    </location>
</feature>
<keyword evidence="7 10" id="KW-1133">Transmembrane helix</keyword>
<feature type="transmembrane region" description="Helical" evidence="10">
    <location>
        <begin position="134"/>
        <end position="157"/>
    </location>
</feature>